<comment type="catalytic activity">
    <reaction evidence="1">
        <text>ATP + protein L-histidine = ADP + protein N-phospho-L-histidine.</text>
        <dbReference type="EC" id="2.7.13.3"/>
    </reaction>
</comment>
<gene>
    <name evidence="12" type="ORF">ORV05_27590</name>
</gene>
<keyword evidence="9" id="KW-0472">Membrane</keyword>
<dbReference type="PANTHER" id="PTHR24421:SF10">
    <property type="entry name" value="NITRATE_NITRITE SENSOR PROTEIN NARQ"/>
    <property type="match status" value="1"/>
</dbReference>
<dbReference type="Gene3D" id="1.20.5.1930">
    <property type="match status" value="1"/>
</dbReference>
<dbReference type="InterPro" id="IPR003594">
    <property type="entry name" value="HATPase_dom"/>
</dbReference>
<dbReference type="InterPro" id="IPR011712">
    <property type="entry name" value="Sig_transdc_His_kin_sub3_dim/P"/>
</dbReference>
<evidence type="ECO:0000256" key="7">
    <source>
        <dbReference type="ARBA" id="ARBA00022840"/>
    </source>
</evidence>
<dbReference type="SUPFAM" id="SSF55874">
    <property type="entry name" value="ATPase domain of HSP90 chaperone/DNA topoisomerase II/histidine kinase"/>
    <property type="match status" value="1"/>
</dbReference>
<dbReference type="InterPro" id="IPR050482">
    <property type="entry name" value="Sensor_HK_TwoCompSys"/>
</dbReference>
<protein>
    <recommendedName>
        <fullName evidence="2">histidine kinase</fullName>
        <ecNumber evidence="2">2.7.13.3</ecNumber>
    </recommendedName>
</protein>
<feature type="transmembrane region" description="Helical" evidence="9">
    <location>
        <begin position="125"/>
        <end position="148"/>
    </location>
</feature>
<dbReference type="Pfam" id="PF02518">
    <property type="entry name" value="HATPase_c"/>
    <property type="match status" value="1"/>
</dbReference>
<evidence type="ECO:0000259" key="11">
    <source>
        <dbReference type="Pfam" id="PF07730"/>
    </source>
</evidence>
<evidence type="ECO:0000256" key="6">
    <source>
        <dbReference type="ARBA" id="ARBA00022777"/>
    </source>
</evidence>
<keyword evidence="13" id="KW-1185">Reference proteome</keyword>
<name>A0ABY7AXF6_9PSEU</name>
<evidence type="ECO:0000256" key="8">
    <source>
        <dbReference type="ARBA" id="ARBA00023012"/>
    </source>
</evidence>
<feature type="transmembrane region" description="Helical" evidence="9">
    <location>
        <begin position="80"/>
        <end position="113"/>
    </location>
</feature>
<keyword evidence="4" id="KW-0808">Transferase</keyword>
<reference evidence="12" key="1">
    <citation type="submission" date="2022-11" db="EMBL/GenBank/DDBJ databases">
        <authorList>
            <person name="Mo P."/>
        </authorList>
    </citation>
    <scope>NUCLEOTIDE SEQUENCE</scope>
    <source>
        <strain evidence="12">HUAS 11-8</strain>
    </source>
</reference>
<evidence type="ECO:0000256" key="5">
    <source>
        <dbReference type="ARBA" id="ARBA00022741"/>
    </source>
</evidence>
<keyword evidence="5" id="KW-0547">Nucleotide-binding</keyword>
<keyword evidence="6 12" id="KW-0418">Kinase</keyword>
<organism evidence="12 13">
    <name type="scientific">Amycolatopsis cynarae</name>
    <dbReference type="NCBI Taxonomy" id="2995223"/>
    <lineage>
        <taxon>Bacteria</taxon>
        <taxon>Bacillati</taxon>
        <taxon>Actinomycetota</taxon>
        <taxon>Actinomycetes</taxon>
        <taxon>Pseudonocardiales</taxon>
        <taxon>Pseudonocardiaceae</taxon>
        <taxon>Amycolatopsis</taxon>
    </lineage>
</organism>
<dbReference type="EC" id="2.7.13.3" evidence="2"/>
<keyword evidence="3" id="KW-0597">Phosphoprotein</keyword>
<feature type="domain" description="Signal transduction histidine kinase subgroup 3 dimerisation and phosphoacceptor" evidence="11">
    <location>
        <begin position="204"/>
        <end position="270"/>
    </location>
</feature>
<keyword evidence="9" id="KW-0812">Transmembrane</keyword>
<accession>A0ABY7AXF6</accession>
<evidence type="ECO:0000259" key="10">
    <source>
        <dbReference type="Pfam" id="PF02518"/>
    </source>
</evidence>
<dbReference type="GO" id="GO:0016301">
    <property type="term" value="F:kinase activity"/>
    <property type="evidence" value="ECO:0007669"/>
    <property type="project" value="UniProtKB-KW"/>
</dbReference>
<feature type="transmembrane region" description="Helical" evidence="9">
    <location>
        <begin position="27"/>
        <end position="45"/>
    </location>
</feature>
<dbReference type="Proteomes" id="UP001163203">
    <property type="component" value="Chromosome"/>
</dbReference>
<evidence type="ECO:0000313" key="13">
    <source>
        <dbReference type="Proteomes" id="UP001163203"/>
    </source>
</evidence>
<evidence type="ECO:0000256" key="4">
    <source>
        <dbReference type="ARBA" id="ARBA00022679"/>
    </source>
</evidence>
<feature type="transmembrane region" description="Helical" evidence="9">
    <location>
        <begin position="52"/>
        <end position="74"/>
    </location>
</feature>
<evidence type="ECO:0000313" key="12">
    <source>
        <dbReference type="EMBL" id="WAL64695.1"/>
    </source>
</evidence>
<dbReference type="CDD" id="cd16917">
    <property type="entry name" value="HATPase_UhpB-NarQ-NarX-like"/>
    <property type="match status" value="1"/>
</dbReference>
<feature type="domain" description="Histidine kinase/HSP90-like ATPase" evidence="10">
    <location>
        <begin position="304"/>
        <end position="393"/>
    </location>
</feature>
<evidence type="ECO:0000256" key="9">
    <source>
        <dbReference type="SAM" id="Phobius"/>
    </source>
</evidence>
<dbReference type="PANTHER" id="PTHR24421">
    <property type="entry name" value="NITRATE/NITRITE SENSOR PROTEIN NARX-RELATED"/>
    <property type="match status" value="1"/>
</dbReference>
<proteinExistence type="predicted"/>
<keyword evidence="9" id="KW-1133">Transmembrane helix</keyword>
<dbReference type="EMBL" id="CP113836">
    <property type="protein sequence ID" value="WAL64695.1"/>
    <property type="molecule type" value="Genomic_DNA"/>
</dbReference>
<evidence type="ECO:0000256" key="3">
    <source>
        <dbReference type="ARBA" id="ARBA00022553"/>
    </source>
</evidence>
<feature type="transmembrane region" description="Helical" evidence="9">
    <location>
        <begin position="154"/>
        <end position="170"/>
    </location>
</feature>
<dbReference type="InterPro" id="IPR036890">
    <property type="entry name" value="HATPase_C_sf"/>
</dbReference>
<dbReference type="RefSeq" id="WP_268754917.1">
    <property type="nucleotide sequence ID" value="NZ_CP113836.1"/>
</dbReference>
<keyword evidence="7" id="KW-0067">ATP-binding</keyword>
<dbReference type="Pfam" id="PF07730">
    <property type="entry name" value="HisKA_3"/>
    <property type="match status" value="1"/>
</dbReference>
<evidence type="ECO:0000256" key="2">
    <source>
        <dbReference type="ARBA" id="ARBA00012438"/>
    </source>
</evidence>
<dbReference type="Gene3D" id="3.30.565.10">
    <property type="entry name" value="Histidine kinase-like ATPase, C-terminal domain"/>
    <property type="match status" value="1"/>
</dbReference>
<keyword evidence="8" id="KW-0902">Two-component regulatory system</keyword>
<evidence type="ECO:0000256" key="1">
    <source>
        <dbReference type="ARBA" id="ARBA00000085"/>
    </source>
</evidence>
<sequence>MNTESDDTAWAAAPTTAGLTPRFADELIRPFVVATILVITLVELSARPPVRFAGLIWALTAVVTVAGVASFFPWRRLRDWAQFALASVFAIAGALLFALAPTTAAVGFVFVASATAGEKLASRKAVFAIVGAATVITMVATRVAGSLLHVPGEPVWWLSLAVGLPLYVGVARRERSYALTAAEFAAQQNRRAAASEAREAALEERGRIAREIHDVLGHSLSGIALQLDMADALLAGGRAAEAGEAVRRARALAISGIGETRRAIHALREDTMPLPETLSRLADSSNARCAVEGEPGEVPVEVAQAVIRTAQEAITNAHRHAPGAEVNLVLRYEERLIRLTVTDTGAPAGHRNESGSGMGLVGMRERASLLDGTLHAGPLEPPARGWAVRLELPR</sequence>